<gene>
    <name evidence="1" type="primary">XPNPEP2_2</name>
    <name evidence="1" type="ORF">K3G42_006363</name>
</gene>
<protein>
    <submittedName>
        <fullName evidence="1">Xaa-Pro aminopeptidase 2</fullName>
    </submittedName>
</protein>
<reference evidence="1" key="1">
    <citation type="submission" date="2021-08" db="EMBL/GenBank/DDBJ databases">
        <title>The first chromosome-level gecko genome reveals the dynamic sex chromosomes of Neotropical dwarf geckos (Sphaerodactylidae: Sphaerodactylus).</title>
        <authorList>
            <person name="Pinto B.J."/>
            <person name="Keating S.E."/>
            <person name="Gamble T."/>
        </authorList>
    </citation>
    <scope>NUCLEOTIDE SEQUENCE</scope>
    <source>
        <strain evidence="1">TG3544</strain>
    </source>
</reference>
<dbReference type="Proteomes" id="UP000827872">
    <property type="component" value="Linkage Group LG13"/>
</dbReference>
<evidence type="ECO:0000313" key="1">
    <source>
        <dbReference type="EMBL" id="KAH8011723.1"/>
    </source>
</evidence>
<keyword evidence="1" id="KW-0645">Protease</keyword>
<keyword evidence="2" id="KW-1185">Reference proteome</keyword>
<evidence type="ECO:0000313" key="2">
    <source>
        <dbReference type="Proteomes" id="UP000827872"/>
    </source>
</evidence>
<name>A0ACB8FYI8_9SAUR</name>
<dbReference type="EMBL" id="CM037626">
    <property type="protein sequence ID" value="KAH8011723.1"/>
    <property type="molecule type" value="Genomic_DNA"/>
</dbReference>
<keyword evidence="1" id="KW-0031">Aminopeptidase</keyword>
<proteinExistence type="predicted"/>
<comment type="caution">
    <text evidence="1">The sequence shown here is derived from an EMBL/GenBank/DDBJ whole genome shotgun (WGS) entry which is preliminary data.</text>
</comment>
<keyword evidence="1" id="KW-0378">Hydrolase</keyword>
<accession>A0ACB8FYI8</accession>
<organism evidence="1 2">
    <name type="scientific">Sphaerodactylus townsendi</name>
    <dbReference type="NCBI Taxonomy" id="933632"/>
    <lineage>
        <taxon>Eukaryota</taxon>
        <taxon>Metazoa</taxon>
        <taxon>Chordata</taxon>
        <taxon>Craniata</taxon>
        <taxon>Vertebrata</taxon>
        <taxon>Euteleostomi</taxon>
        <taxon>Lepidosauria</taxon>
        <taxon>Squamata</taxon>
        <taxon>Bifurcata</taxon>
        <taxon>Gekkota</taxon>
        <taxon>Sphaerodactylidae</taxon>
        <taxon>Sphaerodactylus</taxon>
    </lineage>
</organism>
<sequence>MEPDLQMQGWNYVERVELSSQSGLQQSVGQEPGYYHDGEFGIRLEDVVLVVEAETKYHVSETPYLTFKVVSLVPYDQNLIDVKLLSQEQIQYLNSYYETIRQQVGPELQRRRLHEEYNWLQENTKPFSHATLMAASLGILALSALTFTLLTGM</sequence>